<feature type="domain" description="K Homology" evidence="4">
    <location>
        <begin position="143"/>
        <end position="214"/>
    </location>
</feature>
<dbReference type="PANTHER" id="PTHR10288">
    <property type="entry name" value="KH DOMAIN CONTAINING RNA BINDING PROTEIN"/>
    <property type="match status" value="1"/>
</dbReference>
<dbReference type="CDD" id="cd22432">
    <property type="entry name" value="KH-I_HNRNPK_rpt1"/>
    <property type="match status" value="1"/>
</dbReference>
<dbReference type="OrthoDB" id="1937934at2759"/>
<keyword evidence="6" id="KW-1185">Reference proteome</keyword>
<comment type="caution">
    <text evidence="5">The sequence shown here is derived from an EMBL/GenBank/DDBJ whole genome shotgun (WGS) entry which is preliminary data.</text>
</comment>
<dbReference type="InterPro" id="IPR036612">
    <property type="entry name" value="KH_dom_type_1_sf"/>
</dbReference>
<dbReference type="CDD" id="cd22433">
    <property type="entry name" value="KH-I_HNRNPK_rpt2"/>
    <property type="match status" value="1"/>
</dbReference>
<organism evidence="5 6">
    <name type="scientific">Apolygus lucorum</name>
    <name type="common">Small green plant bug</name>
    <name type="synonym">Lygocoris lucorum</name>
    <dbReference type="NCBI Taxonomy" id="248454"/>
    <lineage>
        <taxon>Eukaryota</taxon>
        <taxon>Metazoa</taxon>
        <taxon>Ecdysozoa</taxon>
        <taxon>Arthropoda</taxon>
        <taxon>Hexapoda</taxon>
        <taxon>Insecta</taxon>
        <taxon>Pterygota</taxon>
        <taxon>Neoptera</taxon>
        <taxon>Paraneoptera</taxon>
        <taxon>Hemiptera</taxon>
        <taxon>Heteroptera</taxon>
        <taxon>Panheteroptera</taxon>
        <taxon>Cimicomorpha</taxon>
        <taxon>Miridae</taxon>
        <taxon>Mirini</taxon>
        <taxon>Apolygus</taxon>
    </lineage>
</organism>
<dbReference type="Pfam" id="PF00013">
    <property type="entry name" value="KH_1"/>
    <property type="match status" value="3"/>
</dbReference>
<sequence>MKENAWQEIGDRLQTEVGHISTFSVGTAVRHLATLTIPNASSDNDSNIDGKFYQTLPLSTGNETSGGGEEPALRILIPSKVAGSIIGKGGKNISKLRQDFNATVQVPDCSGPERVVSITADMETAINIVSQIIPCLEETFTKGEVDLRLLVHQSLAGCVIGKGGTKVKELREKTSAKIKIFGNCCPQSTDRVVSIAGTADVAVNGLKEIIELLKETPAKGYSEPYDPANFDEEYSEEYGGFGVPGSGPRGGPVWEGPRGGGGYPPAGRDNYRTPRFNRGDSGSLNTSGGGGGSGGGGSGGSDSTQVTVPKELAGAIIGKGGNRIRRVRSDSGAEITIDEPLQGSTDRVITIKGTPDQIQHAQYLLQQAMDQNLADYR</sequence>
<feature type="domain" description="K Homology" evidence="4">
    <location>
        <begin position="69"/>
        <end position="137"/>
    </location>
</feature>
<dbReference type="SMART" id="SM00322">
    <property type="entry name" value="KH"/>
    <property type="match status" value="3"/>
</dbReference>
<reference evidence="5" key="1">
    <citation type="journal article" date="2021" name="Mol. Ecol. Resour.">
        <title>Apolygus lucorum genome provides insights into omnivorousness and mesophyll feeding.</title>
        <authorList>
            <person name="Liu Y."/>
            <person name="Liu H."/>
            <person name="Wang H."/>
            <person name="Huang T."/>
            <person name="Liu B."/>
            <person name="Yang B."/>
            <person name="Yin L."/>
            <person name="Li B."/>
            <person name="Zhang Y."/>
            <person name="Zhang S."/>
            <person name="Jiang F."/>
            <person name="Zhang X."/>
            <person name="Ren Y."/>
            <person name="Wang B."/>
            <person name="Wang S."/>
            <person name="Lu Y."/>
            <person name="Wu K."/>
            <person name="Fan W."/>
            <person name="Wang G."/>
        </authorList>
    </citation>
    <scope>NUCLEOTIDE SEQUENCE</scope>
    <source>
        <strain evidence="5">12Hb</strain>
    </source>
</reference>
<dbReference type="InterPro" id="IPR004087">
    <property type="entry name" value="KH_dom"/>
</dbReference>
<dbReference type="EMBL" id="WIXP02000017">
    <property type="protein sequence ID" value="KAF6197745.1"/>
    <property type="molecule type" value="Genomic_DNA"/>
</dbReference>
<evidence type="ECO:0000256" key="1">
    <source>
        <dbReference type="ARBA" id="ARBA00022737"/>
    </source>
</evidence>
<dbReference type="CDD" id="cd22434">
    <property type="entry name" value="KH-I_HNRNPK_rpt3"/>
    <property type="match status" value="1"/>
</dbReference>
<accession>A0A8S9WQQ3</accession>
<dbReference type="PROSITE" id="PS50084">
    <property type="entry name" value="KH_TYPE_1"/>
    <property type="match status" value="3"/>
</dbReference>
<gene>
    <name evidence="5" type="ORF">GE061_008711</name>
</gene>
<dbReference type="Gene3D" id="3.30.1370.10">
    <property type="entry name" value="K Homology domain, type 1"/>
    <property type="match status" value="3"/>
</dbReference>
<evidence type="ECO:0000313" key="6">
    <source>
        <dbReference type="Proteomes" id="UP000466442"/>
    </source>
</evidence>
<evidence type="ECO:0000256" key="3">
    <source>
        <dbReference type="SAM" id="MobiDB-lite"/>
    </source>
</evidence>
<proteinExistence type="predicted"/>
<dbReference type="Proteomes" id="UP000466442">
    <property type="component" value="Unassembled WGS sequence"/>
</dbReference>
<evidence type="ECO:0000256" key="2">
    <source>
        <dbReference type="PROSITE-ProRule" id="PRU00117"/>
    </source>
</evidence>
<evidence type="ECO:0000259" key="4">
    <source>
        <dbReference type="SMART" id="SM00322"/>
    </source>
</evidence>
<feature type="domain" description="K Homology" evidence="4">
    <location>
        <begin position="300"/>
        <end position="370"/>
    </location>
</feature>
<feature type="region of interest" description="Disordered" evidence="3">
    <location>
        <begin position="243"/>
        <end position="305"/>
    </location>
</feature>
<dbReference type="SUPFAM" id="SSF54791">
    <property type="entry name" value="Eukaryotic type KH-domain (KH-domain type I)"/>
    <property type="match status" value="3"/>
</dbReference>
<protein>
    <recommendedName>
        <fullName evidence="4">K Homology domain-containing protein</fullName>
    </recommendedName>
</protein>
<evidence type="ECO:0000313" key="5">
    <source>
        <dbReference type="EMBL" id="KAF6197745.1"/>
    </source>
</evidence>
<dbReference type="InterPro" id="IPR004088">
    <property type="entry name" value="KH_dom_type_1"/>
</dbReference>
<keyword evidence="2" id="KW-0694">RNA-binding</keyword>
<dbReference type="AlphaFoldDB" id="A0A8S9WQQ3"/>
<name>A0A8S9WQQ3_APOLU</name>
<dbReference type="GO" id="GO:0010468">
    <property type="term" value="P:regulation of gene expression"/>
    <property type="evidence" value="ECO:0007669"/>
    <property type="project" value="UniProtKB-ARBA"/>
</dbReference>
<dbReference type="GO" id="GO:0003723">
    <property type="term" value="F:RNA binding"/>
    <property type="evidence" value="ECO:0007669"/>
    <property type="project" value="UniProtKB-UniRule"/>
</dbReference>
<feature type="compositionally biased region" description="Gly residues" evidence="3">
    <location>
        <begin position="287"/>
        <end position="300"/>
    </location>
</feature>
<keyword evidence="1" id="KW-0677">Repeat</keyword>